<dbReference type="GO" id="GO:1990966">
    <property type="term" value="P:ATP generation from poly-ADP-D-ribose"/>
    <property type="evidence" value="ECO:0007669"/>
    <property type="project" value="TreeGrafter"/>
</dbReference>
<evidence type="ECO:0000256" key="1">
    <source>
        <dbReference type="ARBA" id="ARBA00009545"/>
    </source>
</evidence>
<dbReference type="EMBL" id="JAAMOB010000012">
    <property type="protein sequence ID" value="KAF4106214.1"/>
    <property type="molecule type" value="Genomic_DNA"/>
</dbReference>
<reference evidence="9 10" key="1">
    <citation type="submission" date="2020-04" db="EMBL/GenBank/DDBJ databases">
        <title>Chromosome-level genome assembly of a cyprinid fish Onychostoma macrolepis by integration of Nanopore Sequencing, Bionano and Hi-C technology.</title>
        <authorList>
            <person name="Wang D."/>
        </authorList>
    </citation>
    <scope>NUCLEOTIDE SEQUENCE [LARGE SCALE GENOMIC DNA]</scope>
    <source>
        <strain evidence="9">SWU-2019</strain>
        <tissue evidence="9">Muscle</tissue>
    </source>
</reference>
<dbReference type="AlphaFoldDB" id="A0A7J6CGK4"/>
<dbReference type="GO" id="GO:0005634">
    <property type="term" value="C:nucleus"/>
    <property type="evidence" value="ECO:0007669"/>
    <property type="project" value="TreeGrafter"/>
</dbReference>
<evidence type="ECO:0000313" key="9">
    <source>
        <dbReference type="EMBL" id="KAF4106214.1"/>
    </source>
</evidence>
<name>A0A7J6CGK4_9TELE</name>
<dbReference type="OrthoDB" id="1937899at2759"/>
<feature type="active site" evidence="4">
    <location>
        <position position="426"/>
    </location>
</feature>
<dbReference type="Proteomes" id="UP000579812">
    <property type="component" value="Unassembled WGS sequence"/>
</dbReference>
<feature type="active site" evidence="4">
    <location>
        <position position="444"/>
    </location>
</feature>
<evidence type="ECO:0000313" key="10">
    <source>
        <dbReference type="Proteomes" id="UP000579812"/>
    </source>
</evidence>
<comment type="similarity">
    <text evidence="1">Belongs to the poly(ADP-ribose) glycohydrolase family.</text>
</comment>
<comment type="caution">
    <text evidence="9">The sequence shown here is derived from an EMBL/GenBank/DDBJ whole genome shotgun (WGS) entry which is preliminary data.</text>
</comment>
<dbReference type="GO" id="GO:0005737">
    <property type="term" value="C:cytoplasm"/>
    <property type="evidence" value="ECO:0007669"/>
    <property type="project" value="TreeGrafter"/>
</dbReference>
<feature type="binding site" evidence="5">
    <location>
        <position position="443"/>
    </location>
    <ligand>
        <name>substrate</name>
    </ligand>
</feature>
<dbReference type="GO" id="GO:0005975">
    <property type="term" value="P:carbohydrate metabolic process"/>
    <property type="evidence" value="ECO:0007669"/>
    <property type="project" value="InterPro"/>
</dbReference>
<keyword evidence="10" id="KW-1185">Reference proteome</keyword>
<keyword evidence="3" id="KW-0378">Hydrolase</keyword>
<dbReference type="InterPro" id="IPR046372">
    <property type="entry name" value="PARG_cat_C"/>
</dbReference>
<dbReference type="GO" id="GO:0004649">
    <property type="term" value="F:poly(ADP-ribose) glycohydrolase activity"/>
    <property type="evidence" value="ECO:0007669"/>
    <property type="project" value="UniProtKB-EC"/>
</dbReference>
<dbReference type="Pfam" id="PF20811">
    <property type="entry name" value="PARG_cat_N"/>
    <property type="match status" value="1"/>
</dbReference>
<dbReference type="InterPro" id="IPR007724">
    <property type="entry name" value="Poly_GlycHdrlase"/>
</dbReference>
<sequence length="649" mass="72809">MDCEPLRKRQKLQESLHEGRTEDAEKTQKAAPEASSELRRKRQTKSSRTLEDWLLKKPSVTQSCSHPEPEQNPQNRETADLIPAPPRTAAASDGEQSPLTSANEPRRAAPEPAANTATRRITHFFTTAPRGGRADAAAGADGKAFVPSISLSDLRRAPACSGPLPALKATDSHTVLIRTDLLQPGEASEPHPSPDQLQDCWDDTHVKLPCSKQNLFPADRTTLQSRWDLINKALSVPFSSSHDVKDAILTYNTGQAKGWNFTALHSFCKGLQASEVQQMFGELLPAMAQLALRAPRLLTQPIPLLRTRCCRSLTLSQEQVSCLLANAFFCTFPRRNSQRTEYSNYPDINFSRLFDGSSRAKQEKLKTLLWYFRRVTQKRPTGLITYTRQCLQRLPSWPSSEKQFSKLYISCEGCIEDQGYGMLQVDFANRFVGGGVTGSGLVQEEIRFLINPELIAARLFTEALEDNECLIVTGAEQFSRYSGYSDSFRWEGDGDDQTPRDEWQRRCTEIVAIDALHYRQFLEQFHPENMSRELNKAFCGFVRPGVQTENLSAVATGNWGCGAFGGDKRLKALLQMMAAAEAERDLVYFTFGDADLVKDVLHIHKLITDTHATVGSVFRLLLQYYECVCKKTTRSKPQETLYGFLSKHL</sequence>
<evidence type="ECO:0000256" key="3">
    <source>
        <dbReference type="ARBA" id="ARBA00022801"/>
    </source>
</evidence>
<evidence type="ECO:0000259" key="8">
    <source>
        <dbReference type="Pfam" id="PF20811"/>
    </source>
</evidence>
<evidence type="ECO:0000259" key="7">
    <source>
        <dbReference type="Pfam" id="PF05028"/>
    </source>
</evidence>
<evidence type="ECO:0000256" key="2">
    <source>
        <dbReference type="ARBA" id="ARBA00012255"/>
    </source>
</evidence>
<accession>A0A7J6CGK4</accession>
<feature type="compositionally biased region" description="Polar residues" evidence="6">
    <location>
        <begin position="59"/>
        <end position="76"/>
    </location>
</feature>
<evidence type="ECO:0000256" key="6">
    <source>
        <dbReference type="SAM" id="MobiDB-lite"/>
    </source>
</evidence>
<evidence type="ECO:0000256" key="5">
    <source>
        <dbReference type="PIRSR" id="PIRSR607724-2"/>
    </source>
</evidence>
<dbReference type="EC" id="3.2.1.143" evidence="2"/>
<organism evidence="9 10">
    <name type="scientific">Onychostoma macrolepis</name>
    <dbReference type="NCBI Taxonomy" id="369639"/>
    <lineage>
        <taxon>Eukaryota</taxon>
        <taxon>Metazoa</taxon>
        <taxon>Chordata</taxon>
        <taxon>Craniata</taxon>
        <taxon>Vertebrata</taxon>
        <taxon>Euteleostomi</taxon>
        <taxon>Actinopterygii</taxon>
        <taxon>Neopterygii</taxon>
        <taxon>Teleostei</taxon>
        <taxon>Ostariophysi</taxon>
        <taxon>Cypriniformes</taxon>
        <taxon>Cyprinidae</taxon>
        <taxon>Acrossocheilinae</taxon>
        <taxon>Onychostoma</taxon>
    </lineage>
</organism>
<feature type="binding site" evidence="5">
    <location>
        <position position="429"/>
    </location>
    <ligand>
        <name>substrate</name>
    </ligand>
</feature>
<feature type="domain" description="PARG helical" evidence="8">
    <location>
        <begin position="272"/>
        <end position="388"/>
    </location>
</feature>
<gene>
    <name evidence="9" type="ORF">G5714_012204</name>
</gene>
<dbReference type="InterPro" id="IPR048362">
    <property type="entry name" value="PARG_helical"/>
</dbReference>
<feature type="compositionally biased region" description="Basic and acidic residues" evidence="6">
    <location>
        <begin position="1"/>
        <end position="28"/>
    </location>
</feature>
<protein>
    <recommendedName>
        <fullName evidence="2">poly(ADP-ribose) glycohydrolase</fullName>
        <ecNumber evidence="2">3.2.1.143</ecNumber>
    </recommendedName>
</protein>
<dbReference type="PANTHER" id="PTHR12837">
    <property type="entry name" value="POLY ADP-RIBOSE GLYCOHYDROLASE"/>
    <property type="match status" value="1"/>
</dbReference>
<feature type="compositionally biased region" description="Low complexity" evidence="6">
    <location>
        <begin position="110"/>
        <end position="119"/>
    </location>
</feature>
<dbReference type="PANTHER" id="PTHR12837:SF8">
    <property type="entry name" value="POLY(ADP-RIBOSE) GLYCOHYDROLASE"/>
    <property type="match status" value="1"/>
</dbReference>
<proteinExistence type="inferred from homology"/>
<dbReference type="Pfam" id="PF05028">
    <property type="entry name" value="PARG_cat_C"/>
    <property type="match status" value="1"/>
</dbReference>
<feature type="domain" description="PARG catalytic Macro" evidence="7">
    <location>
        <begin position="395"/>
        <end position="596"/>
    </location>
</feature>
<dbReference type="GO" id="GO:0006282">
    <property type="term" value="P:regulation of DNA repair"/>
    <property type="evidence" value="ECO:0007669"/>
    <property type="project" value="InterPro"/>
</dbReference>
<feature type="binding site" evidence="5">
    <location>
        <position position="484"/>
    </location>
    <ligand>
        <name>substrate</name>
    </ligand>
</feature>
<evidence type="ECO:0000256" key="4">
    <source>
        <dbReference type="PIRSR" id="PIRSR607724-1"/>
    </source>
</evidence>
<feature type="region of interest" description="Disordered" evidence="6">
    <location>
        <begin position="1"/>
        <end position="119"/>
    </location>
</feature>
<dbReference type="GO" id="GO:0009225">
    <property type="term" value="P:nucleotide-sugar metabolic process"/>
    <property type="evidence" value="ECO:0007669"/>
    <property type="project" value="TreeGrafter"/>
</dbReference>
<feature type="active site" evidence="4">
    <location>
        <position position="445"/>
    </location>
</feature>